<organism evidence="8 9">
    <name type="scientific">Hymenobacter yonginensis</name>
    <dbReference type="NCBI Taxonomy" id="748197"/>
    <lineage>
        <taxon>Bacteria</taxon>
        <taxon>Pseudomonadati</taxon>
        <taxon>Bacteroidota</taxon>
        <taxon>Cytophagia</taxon>
        <taxon>Cytophagales</taxon>
        <taxon>Hymenobacteraceae</taxon>
        <taxon>Hymenobacter</taxon>
    </lineage>
</organism>
<dbReference type="EMBL" id="CP115396">
    <property type="protein sequence ID" value="WBO85468.1"/>
    <property type="molecule type" value="Genomic_DNA"/>
</dbReference>
<comment type="pathway">
    <text evidence="2 7">Carbohydrate metabolism; pentose and glucuronate interconversion.</text>
</comment>
<reference evidence="8 9" key="1">
    <citation type="journal article" date="2011" name="Int. J. Syst. Evol. Microbiol.">
        <title>Hymenobacter yonginensis sp. nov., isolated from a mesotrophic artificial lake.</title>
        <authorList>
            <person name="Joung Y."/>
            <person name="Cho S.H."/>
            <person name="Kim H."/>
            <person name="Kim S.B."/>
            <person name="Joh K."/>
        </authorList>
    </citation>
    <scope>NUCLEOTIDE SEQUENCE [LARGE SCALE GENOMIC DNA]</scope>
    <source>
        <strain evidence="8 9">KCTC 22745</strain>
    </source>
</reference>
<evidence type="ECO:0000313" key="8">
    <source>
        <dbReference type="EMBL" id="WBO85468.1"/>
    </source>
</evidence>
<dbReference type="PANTHER" id="PTHR30068">
    <property type="entry name" value="URONATE ISOMERASE"/>
    <property type="match status" value="1"/>
</dbReference>
<dbReference type="SUPFAM" id="SSF51556">
    <property type="entry name" value="Metallo-dependent hydrolases"/>
    <property type="match status" value="1"/>
</dbReference>
<dbReference type="PANTHER" id="PTHR30068:SF4">
    <property type="entry name" value="URONATE ISOMERASE"/>
    <property type="match status" value="1"/>
</dbReference>
<dbReference type="Gene3D" id="1.10.2020.10">
    <property type="entry name" value="uronate isomerase, domain 2, chain A"/>
    <property type="match status" value="1"/>
</dbReference>
<evidence type="ECO:0000256" key="3">
    <source>
        <dbReference type="ARBA" id="ARBA00008397"/>
    </source>
</evidence>
<protein>
    <recommendedName>
        <fullName evidence="5 7">Uronate isomerase</fullName>
        <ecNumber evidence="4 7">5.3.1.12</ecNumber>
    </recommendedName>
    <alternativeName>
        <fullName evidence="7">Glucuronate isomerase</fullName>
    </alternativeName>
    <alternativeName>
        <fullName evidence="7">Uronic isomerase</fullName>
    </alternativeName>
</protein>
<dbReference type="InterPro" id="IPR003766">
    <property type="entry name" value="Uronate_isomerase"/>
</dbReference>
<sequence length="478" mass="54778">MKPFLNADFLLQTPTARTLYHEYAAAMPIIDYHNHLLPDQIAEDRQFDNITQVWLYGDHYKWRAMRTNGVPERYITGDATDWEKFEKWAETVPQTVRNPLYHWTHLELQRYFGITELLSAASARRIYDQCNALLQTPEYSVRNLLRKMNVETLCTTDDPADSLEHHRALQSSSFEVRVLPTFRPDKAMAVDDAASYNLYLDKLGEAAAVEIRTFFDLQTALRLRHDYFAALGCRLSDHGLEQLYAADYTEAQCNDIFLKIRSGEELTAEEVLRFKSAMLVLLAEMDWEKGWTQQFHLGALRNNNARMLRQLGPDTGWDSIGDFSQGRALSKFLNRLDEQDKLTKTILYNLNPADNELMATMIGNFNDGSVAGKVQFGSGWWFLDQKDGMEKQINALSNMGLLSRFVGMLTDSRSFLSYPRHEYFRRVLCNLFGQDVENGELPNDLEGLGAIIKNICYGNAKAYFGFETVARPTEAATV</sequence>
<comment type="catalytic activity">
    <reaction evidence="1 7">
        <text>D-glucuronate = D-fructuronate</text>
        <dbReference type="Rhea" id="RHEA:13049"/>
        <dbReference type="ChEBI" id="CHEBI:58720"/>
        <dbReference type="ChEBI" id="CHEBI:59863"/>
        <dbReference type="EC" id="5.3.1.12"/>
    </reaction>
</comment>
<keyword evidence="6 7" id="KW-0413">Isomerase</keyword>
<comment type="catalytic activity">
    <reaction evidence="7">
        <text>aldehydo-D-galacturonate = keto-D-tagaturonate</text>
        <dbReference type="Rhea" id="RHEA:27702"/>
        <dbReference type="ChEBI" id="CHEBI:12952"/>
        <dbReference type="ChEBI" id="CHEBI:17886"/>
    </reaction>
</comment>
<gene>
    <name evidence="7 8" type="primary">uxaC</name>
    <name evidence="8" type="ORF">O9Z63_04305</name>
</gene>
<keyword evidence="9" id="KW-1185">Reference proteome</keyword>
<dbReference type="EC" id="5.3.1.12" evidence="4 7"/>
<proteinExistence type="inferred from homology"/>
<dbReference type="HAMAP" id="MF_00675">
    <property type="entry name" value="UxaC"/>
    <property type="match status" value="1"/>
</dbReference>
<dbReference type="Gene3D" id="3.20.20.140">
    <property type="entry name" value="Metal-dependent hydrolases"/>
    <property type="match status" value="1"/>
</dbReference>
<evidence type="ECO:0000256" key="4">
    <source>
        <dbReference type="ARBA" id="ARBA00012546"/>
    </source>
</evidence>
<evidence type="ECO:0000256" key="5">
    <source>
        <dbReference type="ARBA" id="ARBA00020555"/>
    </source>
</evidence>
<dbReference type="GO" id="GO:0008880">
    <property type="term" value="F:glucuronate isomerase activity"/>
    <property type="evidence" value="ECO:0007669"/>
    <property type="project" value="UniProtKB-EC"/>
</dbReference>
<dbReference type="InterPro" id="IPR032466">
    <property type="entry name" value="Metal_Hydrolase"/>
</dbReference>
<name>A0ABY7PRK5_9BACT</name>
<dbReference type="RefSeq" id="WP_270128077.1">
    <property type="nucleotide sequence ID" value="NZ_CP115396.1"/>
</dbReference>
<dbReference type="Pfam" id="PF02614">
    <property type="entry name" value="UxaC"/>
    <property type="match status" value="1"/>
</dbReference>
<evidence type="ECO:0000313" key="9">
    <source>
        <dbReference type="Proteomes" id="UP001211872"/>
    </source>
</evidence>
<dbReference type="NCBIfam" id="NF002794">
    <property type="entry name" value="PRK02925.1"/>
    <property type="match status" value="1"/>
</dbReference>
<accession>A0ABY7PRK5</accession>
<evidence type="ECO:0000256" key="1">
    <source>
        <dbReference type="ARBA" id="ARBA00001165"/>
    </source>
</evidence>
<dbReference type="Proteomes" id="UP001211872">
    <property type="component" value="Chromosome"/>
</dbReference>
<comment type="similarity">
    <text evidence="3 7">Belongs to the metallo-dependent hydrolases superfamily. Uronate isomerase family.</text>
</comment>
<evidence type="ECO:0000256" key="7">
    <source>
        <dbReference type="HAMAP-Rule" id="MF_00675"/>
    </source>
</evidence>
<evidence type="ECO:0000256" key="6">
    <source>
        <dbReference type="ARBA" id="ARBA00023235"/>
    </source>
</evidence>
<evidence type="ECO:0000256" key="2">
    <source>
        <dbReference type="ARBA" id="ARBA00004892"/>
    </source>
</evidence>